<accession>A0AB34IBZ2</accession>
<proteinExistence type="predicted"/>
<reference evidence="2 3" key="1">
    <citation type="journal article" date="2024" name="Science">
        <title>Giant polyketide synthase enzymes in the biosynthesis of giant marine polyether toxins.</title>
        <authorList>
            <person name="Fallon T.R."/>
            <person name="Shende V.V."/>
            <person name="Wierzbicki I.H."/>
            <person name="Pendleton A.L."/>
            <person name="Watervoot N.F."/>
            <person name="Auber R.P."/>
            <person name="Gonzalez D.J."/>
            <person name="Wisecaver J.H."/>
            <person name="Moore B.S."/>
        </authorList>
    </citation>
    <scope>NUCLEOTIDE SEQUENCE [LARGE SCALE GENOMIC DNA]</scope>
    <source>
        <strain evidence="2 3">12B1</strain>
    </source>
</reference>
<dbReference type="Proteomes" id="UP001515480">
    <property type="component" value="Unassembled WGS sequence"/>
</dbReference>
<dbReference type="PANTHER" id="PTHR34357">
    <property type="entry name" value="F7A19.14 PROTEIN-RELATED"/>
    <property type="match status" value="1"/>
</dbReference>
<dbReference type="PANTHER" id="PTHR34357:SF2">
    <property type="entry name" value="F26F24.3-RELATED"/>
    <property type="match status" value="1"/>
</dbReference>
<dbReference type="Pfam" id="PF07802">
    <property type="entry name" value="GCK"/>
    <property type="match status" value="1"/>
</dbReference>
<dbReference type="InterPro" id="IPR012891">
    <property type="entry name" value="GCK_dom"/>
</dbReference>
<protein>
    <recommendedName>
        <fullName evidence="1">GCK domain-containing protein</fullName>
    </recommendedName>
</protein>
<dbReference type="SMART" id="SM01227">
    <property type="entry name" value="GCK"/>
    <property type="match status" value="1"/>
</dbReference>
<name>A0AB34IBZ2_PRYPA</name>
<organism evidence="2 3">
    <name type="scientific">Prymnesium parvum</name>
    <name type="common">Toxic golden alga</name>
    <dbReference type="NCBI Taxonomy" id="97485"/>
    <lineage>
        <taxon>Eukaryota</taxon>
        <taxon>Haptista</taxon>
        <taxon>Haptophyta</taxon>
        <taxon>Prymnesiophyceae</taxon>
        <taxon>Prymnesiales</taxon>
        <taxon>Prymnesiaceae</taxon>
        <taxon>Prymnesium</taxon>
    </lineage>
</organism>
<comment type="caution">
    <text evidence="2">The sequence shown here is derived from an EMBL/GenBank/DDBJ whole genome shotgun (WGS) entry which is preliminary data.</text>
</comment>
<keyword evidence="3" id="KW-1185">Reference proteome</keyword>
<dbReference type="AlphaFoldDB" id="A0AB34IBZ2"/>
<dbReference type="EMBL" id="JBGBPQ010000032">
    <property type="protein sequence ID" value="KAL1495418.1"/>
    <property type="molecule type" value="Genomic_DNA"/>
</dbReference>
<dbReference type="Gene3D" id="1.10.287.2900">
    <property type="match status" value="1"/>
</dbReference>
<evidence type="ECO:0000313" key="3">
    <source>
        <dbReference type="Proteomes" id="UP001515480"/>
    </source>
</evidence>
<feature type="domain" description="GCK" evidence="1">
    <location>
        <begin position="249"/>
        <end position="308"/>
    </location>
</feature>
<evidence type="ECO:0000259" key="1">
    <source>
        <dbReference type="SMART" id="SM01227"/>
    </source>
</evidence>
<evidence type="ECO:0000313" key="2">
    <source>
        <dbReference type="EMBL" id="KAL1495418.1"/>
    </source>
</evidence>
<sequence length="315" mass="33647">MRLARLALRPAARLAPRAGARALAAAAAALGGAWAIRPLSADEAREAAAAPSEEAAEAEAEPTCLQMHLLPDSSKRLLARYPPMHERPLADRVLLRPCVTEAREDAAVHVLAYVEDGTTQSVLIRPGTGLWEGVPDTYGGSGYPVIPISIKETPELPPAPEAAEGGEEAAPATRSAWEEIEEPWRLLEASGFLIVVRGEDAMPTAVRLADGSNEWHGDLRDAAGGVRRAGVTLVDPPEGMELSARTSVPECGFCRFMRAGPCGDVFTKWEKCIDRARDSNADFVDLCGAETLALKKCTDKHPEYYGELSGGGDEE</sequence>
<gene>
    <name evidence="2" type="ORF">AB1Y20_016786</name>
</gene>